<sequence>MKRSQPYNCGIGPAFEVIGGKWKALILYELHAGPLRTGELRRLLDGITEKMLIQQLREMEADGIVRREVFHEVPPRVEYSLTPAGRALNRALGPVAEWGQKYAASR</sequence>
<keyword evidence="3" id="KW-0804">Transcription</keyword>
<dbReference type="GO" id="GO:0006355">
    <property type="term" value="P:regulation of DNA-templated transcription"/>
    <property type="evidence" value="ECO:0007669"/>
    <property type="project" value="UniProtKB-ARBA"/>
</dbReference>
<feature type="domain" description="HTH hxlR-type" evidence="4">
    <location>
        <begin position="9"/>
        <end position="106"/>
    </location>
</feature>
<dbReference type="EMBL" id="VWRN01000031">
    <property type="protein sequence ID" value="KAA6124576.1"/>
    <property type="molecule type" value="Genomic_DNA"/>
</dbReference>
<accession>A0A5M8ARG5</accession>
<dbReference type="PANTHER" id="PTHR33204:SF29">
    <property type="entry name" value="TRANSCRIPTIONAL REGULATOR"/>
    <property type="match status" value="1"/>
</dbReference>
<name>A0A5M8ARG5_9BURK</name>
<evidence type="ECO:0000313" key="6">
    <source>
        <dbReference type="Proteomes" id="UP000324324"/>
    </source>
</evidence>
<keyword evidence="6" id="KW-1185">Reference proteome</keyword>
<dbReference type="AlphaFoldDB" id="A0A5M8ARG5"/>
<proteinExistence type="predicted"/>
<dbReference type="InterPro" id="IPR002577">
    <property type="entry name" value="HTH_HxlR"/>
</dbReference>
<dbReference type="Proteomes" id="UP000324324">
    <property type="component" value="Unassembled WGS sequence"/>
</dbReference>
<comment type="caution">
    <text evidence="5">The sequence shown here is derived from an EMBL/GenBank/DDBJ whole genome shotgun (WGS) entry which is preliminary data.</text>
</comment>
<dbReference type="PROSITE" id="PS51118">
    <property type="entry name" value="HTH_HXLR"/>
    <property type="match status" value="1"/>
</dbReference>
<dbReference type="GO" id="GO:0003677">
    <property type="term" value="F:DNA binding"/>
    <property type="evidence" value="ECO:0007669"/>
    <property type="project" value="UniProtKB-KW"/>
</dbReference>
<dbReference type="CDD" id="cd00090">
    <property type="entry name" value="HTH_ARSR"/>
    <property type="match status" value="1"/>
</dbReference>
<reference evidence="5 6" key="1">
    <citation type="submission" date="2019-09" db="EMBL/GenBank/DDBJ databases">
        <title>Isolation of a novel species in the genus Cupriavidus from patients with sepsis using whole genome sequencing.</title>
        <authorList>
            <person name="Kweon O.J."/>
            <person name="Lee M.-K."/>
        </authorList>
    </citation>
    <scope>NUCLEOTIDE SEQUENCE [LARGE SCALE GENOMIC DNA]</scope>
    <source>
        <strain evidence="5 6">MKL-01</strain>
    </source>
</reference>
<dbReference type="InterPro" id="IPR011991">
    <property type="entry name" value="ArsR-like_HTH"/>
</dbReference>
<organism evidence="5 6">
    <name type="scientific">Cupriavidus cauae</name>
    <dbReference type="NCBI Taxonomy" id="2608999"/>
    <lineage>
        <taxon>Bacteria</taxon>
        <taxon>Pseudomonadati</taxon>
        <taxon>Pseudomonadota</taxon>
        <taxon>Betaproteobacteria</taxon>
        <taxon>Burkholderiales</taxon>
        <taxon>Burkholderiaceae</taxon>
        <taxon>Cupriavidus</taxon>
    </lineage>
</organism>
<dbReference type="InterPro" id="IPR036390">
    <property type="entry name" value="WH_DNA-bd_sf"/>
</dbReference>
<evidence type="ECO:0000256" key="1">
    <source>
        <dbReference type="ARBA" id="ARBA00023015"/>
    </source>
</evidence>
<protein>
    <submittedName>
        <fullName evidence="5">Helix-turn-helix transcriptional regulator</fullName>
    </submittedName>
</protein>
<dbReference type="InterPro" id="IPR036388">
    <property type="entry name" value="WH-like_DNA-bd_sf"/>
</dbReference>
<dbReference type="SUPFAM" id="SSF46785">
    <property type="entry name" value="Winged helix' DNA-binding domain"/>
    <property type="match status" value="1"/>
</dbReference>
<dbReference type="Pfam" id="PF01638">
    <property type="entry name" value="HxlR"/>
    <property type="match status" value="1"/>
</dbReference>
<evidence type="ECO:0000256" key="3">
    <source>
        <dbReference type="ARBA" id="ARBA00023163"/>
    </source>
</evidence>
<dbReference type="Gene3D" id="1.10.10.10">
    <property type="entry name" value="Winged helix-like DNA-binding domain superfamily/Winged helix DNA-binding domain"/>
    <property type="match status" value="1"/>
</dbReference>
<evidence type="ECO:0000259" key="4">
    <source>
        <dbReference type="PROSITE" id="PS51118"/>
    </source>
</evidence>
<gene>
    <name evidence="5" type="ORF">F1599_11775</name>
</gene>
<dbReference type="PANTHER" id="PTHR33204">
    <property type="entry name" value="TRANSCRIPTIONAL REGULATOR, MARR FAMILY"/>
    <property type="match status" value="1"/>
</dbReference>
<evidence type="ECO:0000256" key="2">
    <source>
        <dbReference type="ARBA" id="ARBA00023125"/>
    </source>
</evidence>
<dbReference type="RefSeq" id="WP_150083219.1">
    <property type="nucleotide sequence ID" value="NZ_VWRN01000031.1"/>
</dbReference>
<keyword evidence="1" id="KW-0805">Transcription regulation</keyword>
<keyword evidence="2" id="KW-0238">DNA-binding</keyword>
<evidence type="ECO:0000313" key="5">
    <source>
        <dbReference type="EMBL" id="KAA6124576.1"/>
    </source>
</evidence>